<dbReference type="RefSeq" id="WP_393972041.1">
    <property type="nucleotide sequence ID" value="NZ_CP133772.1"/>
</dbReference>
<evidence type="ECO:0000313" key="1">
    <source>
        <dbReference type="EMBL" id="WYY00089.1"/>
    </source>
</evidence>
<name>A0AAX4NFN7_9ARCH</name>
<evidence type="ECO:0000313" key="2">
    <source>
        <dbReference type="Proteomes" id="UP001451606"/>
    </source>
</evidence>
<protein>
    <recommendedName>
        <fullName evidence="3">DUF4352 domain-containing protein</fullName>
    </recommendedName>
</protein>
<keyword evidence="2" id="KW-1185">Reference proteome</keyword>
<dbReference type="Proteomes" id="UP001451606">
    <property type="component" value="Chromosome"/>
</dbReference>
<proteinExistence type="predicted"/>
<reference evidence="1 2" key="1">
    <citation type="submission" date="2023-09" db="EMBL/GenBank/DDBJ databases">
        <authorList>
            <person name="Golyshina O.V."/>
            <person name="Lunev E.A."/>
            <person name="Bargiela R."/>
            <person name="Gaines M.C."/>
            <person name="Daum B."/>
            <person name="Bale N.J."/>
            <person name="Koenen M."/>
            <person name="Sinninghe Damst J.S."/>
            <person name="Yakimov M."/>
            <person name="Golyshin P.N."/>
        </authorList>
    </citation>
    <scope>NUCLEOTIDE SEQUENCE [LARGE SCALE GENOMIC DNA]</scope>
    <source>
        <strain evidence="1 2">M1</strain>
    </source>
</reference>
<gene>
    <name evidence="1" type="ORF">OXIME_000642</name>
</gene>
<accession>A0AAX4NFN7</accession>
<organism evidence="1 2">
    <name type="scientific">Oxyplasma meridianum</name>
    <dbReference type="NCBI Taxonomy" id="3073602"/>
    <lineage>
        <taxon>Archaea</taxon>
        <taxon>Methanobacteriati</taxon>
        <taxon>Thermoplasmatota</taxon>
        <taxon>Thermoplasmata</taxon>
        <taxon>Thermoplasmatales</taxon>
        <taxon>Thermoplasmataceae</taxon>
        <taxon>Oxyplasma</taxon>
    </lineage>
</organism>
<dbReference type="KEGG" id="omr:OXIME_000642"/>
<evidence type="ECO:0008006" key="3">
    <source>
        <dbReference type="Google" id="ProtNLM"/>
    </source>
</evidence>
<sequence>MPIDKLVLGSDPASSGSVSTDVQGVMVGTFLNGSRTPALLLNNGLYTNANIDTFNVESNSNYIPFDVSDFVNGAWVIFNVTVMNNGKSTLSLTNFTLDTYSINSAGAYVKTIQPISPNTTFPMSDLYTTPPTIDGFVKYMEPLVTSAPYYNDSWDFAMSSMNEPPTSLAPGGTFTYQAFFGLGDLVPTDYAQGVFVAYYLGLAPAS</sequence>
<dbReference type="GeneID" id="95967372"/>
<dbReference type="EMBL" id="CP133772">
    <property type="protein sequence ID" value="WYY00089.1"/>
    <property type="molecule type" value="Genomic_DNA"/>
</dbReference>
<dbReference type="AlphaFoldDB" id="A0AAX4NFN7"/>